<name>A0A1I7Z113_9BILA</name>
<dbReference type="Proteomes" id="UP000095287">
    <property type="component" value="Unplaced"/>
</dbReference>
<proteinExistence type="predicted"/>
<accession>A0A1I7Z113</accession>
<evidence type="ECO:0000256" key="1">
    <source>
        <dbReference type="SAM" id="MobiDB-lite"/>
    </source>
</evidence>
<evidence type="ECO:0000313" key="3">
    <source>
        <dbReference type="WBParaSite" id="L893_g21685.t1"/>
    </source>
</evidence>
<organism evidence="2 3">
    <name type="scientific">Steinernema glaseri</name>
    <dbReference type="NCBI Taxonomy" id="37863"/>
    <lineage>
        <taxon>Eukaryota</taxon>
        <taxon>Metazoa</taxon>
        <taxon>Ecdysozoa</taxon>
        <taxon>Nematoda</taxon>
        <taxon>Chromadorea</taxon>
        <taxon>Rhabditida</taxon>
        <taxon>Tylenchina</taxon>
        <taxon>Panagrolaimomorpha</taxon>
        <taxon>Strongyloidoidea</taxon>
        <taxon>Steinernematidae</taxon>
        <taxon>Steinernema</taxon>
    </lineage>
</organism>
<keyword evidence="2" id="KW-1185">Reference proteome</keyword>
<reference evidence="3" key="1">
    <citation type="submission" date="2016-11" db="UniProtKB">
        <authorList>
            <consortium name="WormBaseParasite"/>
        </authorList>
    </citation>
    <scope>IDENTIFICATION</scope>
</reference>
<dbReference type="WBParaSite" id="L893_g21685.t1">
    <property type="protein sequence ID" value="L893_g21685.t1"/>
    <property type="gene ID" value="L893_g21685"/>
</dbReference>
<protein>
    <submittedName>
        <fullName evidence="3">Uncharacterized protein</fullName>
    </submittedName>
</protein>
<feature type="compositionally biased region" description="Polar residues" evidence="1">
    <location>
        <begin position="91"/>
        <end position="106"/>
    </location>
</feature>
<dbReference type="AlphaFoldDB" id="A0A1I7Z113"/>
<feature type="region of interest" description="Disordered" evidence="1">
    <location>
        <begin position="44"/>
        <end position="113"/>
    </location>
</feature>
<evidence type="ECO:0000313" key="2">
    <source>
        <dbReference type="Proteomes" id="UP000095287"/>
    </source>
</evidence>
<sequence>MSCRRSCHGGNVMNMRYYGSFKAPGTLFCRWIPLPNSFLLSLVPTPLQDPQHPGNDPPTLSSNLVTPVPAAFSTSNSIHPPQLSPPKRRPFQSTSPPSRQSQLTARLSRRPSN</sequence>